<dbReference type="InterPro" id="IPR035396">
    <property type="entry name" value="Bac_rhamnosid6H"/>
</dbReference>
<dbReference type="InterPro" id="IPR008928">
    <property type="entry name" value="6-hairpin_glycosidase_sf"/>
</dbReference>
<dbReference type="InterPro" id="IPR012341">
    <property type="entry name" value="6hp_glycosidase-like_sf"/>
</dbReference>
<dbReference type="InterPro" id="IPR008902">
    <property type="entry name" value="Rhamnosid_concanavalin"/>
</dbReference>
<evidence type="ECO:0000313" key="9">
    <source>
        <dbReference type="Proteomes" id="UP000435649"/>
    </source>
</evidence>
<dbReference type="InterPro" id="IPR016007">
    <property type="entry name" value="Alpha_rhamnosid"/>
</dbReference>
<evidence type="ECO:0000259" key="4">
    <source>
        <dbReference type="Pfam" id="PF05592"/>
    </source>
</evidence>
<name>A0A844G4D0_9BACT</name>
<keyword evidence="9" id="KW-1185">Reference proteome</keyword>
<dbReference type="Gene3D" id="2.60.120.260">
    <property type="entry name" value="Galactose-binding domain-like"/>
    <property type="match status" value="2"/>
</dbReference>
<dbReference type="InterPro" id="IPR013737">
    <property type="entry name" value="Bac_rhamnosid_N"/>
</dbReference>
<evidence type="ECO:0000259" key="5">
    <source>
        <dbReference type="Pfam" id="PF08531"/>
    </source>
</evidence>
<proteinExistence type="predicted"/>
<dbReference type="GO" id="GO:0030596">
    <property type="term" value="F:alpha-L-rhamnosidase activity"/>
    <property type="evidence" value="ECO:0007669"/>
    <property type="project" value="UniProtKB-EC"/>
</dbReference>
<feature type="domain" description="Alpha-L-rhamnosidase concanavalin-like" evidence="4">
    <location>
        <begin position="206"/>
        <end position="308"/>
    </location>
</feature>
<dbReference type="Gene3D" id="2.60.420.10">
    <property type="entry name" value="Maltose phosphorylase, domain 3"/>
    <property type="match status" value="1"/>
</dbReference>
<accession>A0A844G4D0</accession>
<dbReference type="PANTHER" id="PTHR33307">
    <property type="entry name" value="ALPHA-RHAMNOSIDASE (EUROFUNG)"/>
    <property type="match status" value="1"/>
</dbReference>
<dbReference type="AlphaFoldDB" id="A0A844G4D0"/>
<dbReference type="SUPFAM" id="SSF48208">
    <property type="entry name" value="Six-hairpin glycosidases"/>
    <property type="match status" value="1"/>
</dbReference>
<sequence length="706" mass="78431">MNFEPVKWLGAAEQGGAPYFRCEFDAETVAGATLAICGLGWYEVCLNGRKVGDHVLDPIVTNYDLRARYVVYDVAAYLKPGRNTVGVVLGTGWYDHVDADVWNFDHAAWRDRCKFALHLRCGGAELVSGEPAGWRCTTAGPITFNSLRNGEYYDARLEMAGWAENGFDDSTWQVPVPLAPPGGVLEEQTSPPCRVMRVIRPVALKRLSPTRAVADFGVNLSGWCRIRVRGKAGDTVELRYGERLFPDGRVDKEHIGKFVLSGENQCDRYTLRGDGVEEWAPRFTFHGFQYCQIDGEPELESVTAEFVHTSFADAGNFESPDAELNALQRAVQESYRGNFVGIPFDCPHREKNGWTGDTQLAAETGLCNFDAASSLEQWLDTLADCQRPSGQLPGIAPACGWGYNWGSGPAWDAAFFVIPELIYRYTGSGRTYEKHFDGMLRYLDYAASRASGDLVAFGLGDWNHVDNAKIAPVEFTSSAYLMHCNRLAAKFARRLGRGEGAMLDARAECMRAALNARYNNGGGSFAHDEMTALGMALVFDIAPEGERAAAAERLARIVRDNGYKPYFGILGSRAVPRALADAGFVETAFRLFMQPEYPGWIHWLRQGATTLWGNWHGEASRNHIMFGDVSAWCFRYLGGLVPDEAHPGFSSVTLRPHPVPQLDWFRMFHDTPHGRISVGWRREGGTYQFNVSVPDGIEHHLEPEVE</sequence>
<dbReference type="Pfam" id="PF17390">
    <property type="entry name" value="Bac_rhamnosid_C"/>
    <property type="match status" value="1"/>
</dbReference>
<dbReference type="Pfam" id="PF05592">
    <property type="entry name" value="Bac_rhamnosid"/>
    <property type="match status" value="1"/>
</dbReference>
<comment type="catalytic activity">
    <reaction evidence="1">
        <text>Hydrolysis of terminal non-reducing alpha-L-rhamnose residues in alpha-L-rhamnosides.</text>
        <dbReference type="EC" id="3.2.1.40"/>
    </reaction>
</comment>
<feature type="domain" description="Alpha-L-rhamnosidase C-terminal" evidence="7">
    <location>
        <begin position="644"/>
        <end position="698"/>
    </location>
</feature>
<evidence type="ECO:0000256" key="2">
    <source>
        <dbReference type="ARBA" id="ARBA00012652"/>
    </source>
</evidence>
<reference evidence="8 9" key="1">
    <citation type="submission" date="2019-08" db="EMBL/GenBank/DDBJ databases">
        <title>In-depth cultivation of the pig gut microbiome towards novel bacterial diversity and tailored functional studies.</title>
        <authorList>
            <person name="Wylensek D."/>
            <person name="Hitch T.C.A."/>
            <person name="Clavel T."/>
        </authorList>
    </citation>
    <scope>NUCLEOTIDE SEQUENCE [LARGE SCALE GENOMIC DNA]</scope>
    <source>
        <strain evidence="8 9">BBE-744-WT-12</strain>
    </source>
</reference>
<dbReference type="Pfam" id="PF08531">
    <property type="entry name" value="Bac_rhamnosid_N"/>
    <property type="match status" value="1"/>
</dbReference>
<dbReference type="GO" id="GO:0005975">
    <property type="term" value="P:carbohydrate metabolic process"/>
    <property type="evidence" value="ECO:0007669"/>
    <property type="project" value="InterPro"/>
</dbReference>
<evidence type="ECO:0000256" key="1">
    <source>
        <dbReference type="ARBA" id="ARBA00001445"/>
    </source>
</evidence>
<protein>
    <recommendedName>
        <fullName evidence="2">alpha-L-rhamnosidase</fullName>
        <ecNumber evidence="2">3.2.1.40</ecNumber>
    </recommendedName>
</protein>
<dbReference type="PANTHER" id="PTHR33307:SF6">
    <property type="entry name" value="ALPHA-RHAMNOSIDASE (EUROFUNG)-RELATED"/>
    <property type="match status" value="1"/>
</dbReference>
<organism evidence="8 9">
    <name type="scientific">Victivallis lenta</name>
    <dbReference type="NCBI Taxonomy" id="2606640"/>
    <lineage>
        <taxon>Bacteria</taxon>
        <taxon>Pseudomonadati</taxon>
        <taxon>Lentisphaerota</taxon>
        <taxon>Lentisphaeria</taxon>
        <taxon>Victivallales</taxon>
        <taxon>Victivallaceae</taxon>
        <taxon>Victivallis</taxon>
    </lineage>
</organism>
<keyword evidence="3" id="KW-0378">Hydrolase</keyword>
<dbReference type="Gene3D" id="1.50.10.10">
    <property type="match status" value="1"/>
</dbReference>
<gene>
    <name evidence="8" type="ORF">FYJ85_12055</name>
</gene>
<feature type="domain" description="Bacterial alpha-L-rhamnosidase N-terminal" evidence="5">
    <location>
        <begin position="28"/>
        <end position="196"/>
    </location>
</feature>
<dbReference type="RefSeq" id="WP_154418855.1">
    <property type="nucleotide sequence ID" value="NZ_DBFCGB010000271.1"/>
</dbReference>
<dbReference type="EMBL" id="VUNS01000012">
    <property type="protein sequence ID" value="MST97772.1"/>
    <property type="molecule type" value="Genomic_DNA"/>
</dbReference>
<feature type="domain" description="Alpha-L-rhamnosidase six-hairpin glycosidase" evidence="6">
    <location>
        <begin position="313"/>
        <end position="636"/>
    </location>
</feature>
<evidence type="ECO:0000259" key="7">
    <source>
        <dbReference type="Pfam" id="PF17390"/>
    </source>
</evidence>
<evidence type="ECO:0000313" key="8">
    <source>
        <dbReference type="EMBL" id="MST97772.1"/>
    </source>
</evidence>
<comment type="caution">
    <text evidence="8">The sequence shown here is derived from an EMBL/GenBank/DDBJ whole genome shotgun (WGS) entry which is preliminary data.</text>
</comment>
<dbReference type="InterPro" id="IPR035398">
    <property type="entry name" value="Bac_rhamnosid_C"/>
</dbReference>
<dbReference type="EC" id="3.2.1.40" evidence="2"/>
<dbReference type="Proteomes" id="UP000435649">
    <property type="component" value="Unassembled WGS sequence"/>
</dbReference>
<evidence type="ECO:0000256" key="3">
    <source>
        <dbReference type="ARBA" id="ARBA00022801"/>
    </source>
</evidence>
<dbReference type="Pfam" id="PF17389">
    <property type="entry name" value="Bac_rhamnosid6H"/>
    <property type="match status" value="1"/>
</dbReference>
<evidence type="ECO:0000259" key="6">
    <source>
        <dbReference type="Pfam" id="PF17389"/>
    </source>
</evidence>